<proteinExistence type="predicted"/>
<keyword evidence="3" id="KW-1185">Reference proteome</keyword>
<name>A0AAD5MVK5_PARTN</name>
<organism evidence="2 3">
    <name type="scientific">Parelaphostrongylus tenuis</name>
    <name type="common">Meningeal worm</name>
    <dbReference type="NCBI Taxonomy" id="148309"/>
    <lineage>
        <taxon>Eukaryota</taxon>
        <taxon>Metazoa</taxon>
        <taxon>Ecdysozoa</taxon>
        <taxon>Nematoda</taxon>
        <taxon>Chromadorea</taxon>
        <taxon>Rhabditida</taxon>
        <taxon>Rhabditina</taxon>
        <taxon>Rhabditomorpha</taxon>
        <taxon>Strongyloidea</taxon>
        <taxon>Metastrongylidae</taxon>
        <taxon>Parelaphostrongylus</taxon>
    </lineage>
</organism>
<gene>
    <name evidence="2" type="ORF">KIN20_011833</name>
</gene>
<dbReference type="AlphaFoldDB" id="A0AAD5MVK5"/>
<accession>A0AAD5MVK5</accession>
<evidence type="ECO:0000256" key="1">
    <source>
        <dbReference type="SAM" id="MobiDB-lite"/>
    </source>
</evidence>
<comment type="caution">
    <text evidence="2">The sequence shown here is derived from an EMBL/GenBank/DDBJ whole genome shotgun (WGS) entry which is preliminary data.</text>
</comment>
<sequence>MEKGGLTPKRYRTKMGSERPESIDGVTNRSTNSHIKIIKPTTKLPARSICQPNHPHRAQFYRTGVYGGGSPYYPPGRYYYYIYYPYSPFNQQRPRRGGLGRFWRRLLKGAVVGGLLGFLAGKK</sequence>
<dbReference type="EMBL" id="JAHQIW010002223">
    <property type="protein sequence ID" value="KAJ1354796.1"/>
    <property type="molecule type" value="Genomic_DNA"/>
</dbReference>
<evidence type="ECO:0000313" key="3">
    <source>
        <dbReference type="Proteomes" id="UP001196413"/>
    </source>
</evidence>
<feature type="region of interest" description="Disordered" evidence="1">
    <location>
        <begin position="1"/>
        <end position="31"/>
    </location>
</feature>
<dbReference type="Proteomes" id="UP001196413">
    <property type="component" value="Unassembled WGS sequence"/>
</dbReference>
<evidence type="ECO:0000313" key="2">
    <source>
        <dbReference type="EMBL" id="KAJ1354796.1"/>
    </source>
</evidence>
<reference evidence="2" key="1">
    <citation type="submission" date="2021-06" db="EMBL/GenBank/DDBJ databases">
        <title>Parelaphostrongylus tenuis whole genome reference sequence.</title>
        <authorList>
            <person name="Garwood T.J."/>
            <person name="Larsen P.A."/>
            <person name="Fountain-Jones N.M."/>
            <person name="Garbe J.R."/>
            <person name="Macchietto M.G."/>
            <person name="Kania S.A."/>
            <person name="Gerhold R.W."/>
            <person name="Richards J.E."/>
            <person name="Wolf T.M."/>
        </authorList>
    </citation>
    <scope>NUCLEOTIDE SEQUENCE</scope>
    <source>
        <strain evidence="2">MNPRO001-30</strain>
        <tissue evidence="2">Meninges</tissue>
    </source>
</reference>
<protein>
    <submittedName>
        <fullName evidence="2">Uncharacterized protein</fullName>
    </submittedName>
</protein>